<dbReference type="InterPro" id="IPR001841">
    <property type="entry name" value="Znf_RING"/>
</dbReference>
<dbReference type="Pfam" id="PF13920">
    <property type="entry name" value="zf-C3HC4_3"/>
    <property type="match status" value="1"/>
</dbReference>
<evidence type="ECO:0000256" key="3">
    <source>
        <dbReference type="PROSITE-ProRule" id="PRU00023"/>
    </source>
</evidence>
<dbReference type="Gene3D" id="3.30.40.10">
    <property type="entry name" value="Zinc/RING finger domain, C3HC4 (zinc finger)"/>
    <property type="match status" value="1"/>
</dbReference>
<gene>
    <name evidence="7" type="ORF">FH972_002436</name>
</gene>
<evidence type="ECO:0000256" key="4">
    <source>
        <dbReference type="PROSITE-ProRule" id="PRU00175"/>
    </source>
</evidence>
<dbReference type="CDD" id="cd23129">
    <property type="entry name" value="RING-HC_XBAT35-like"/>
    <property type="match status" value="1"/>
</dbReference>
<keyword evidence="4" id="KW-0863">Zinc-finger</keyword>
<dbReference type="PANTHER" id="PTHR24166:SF50">
    <property type="entry name" value="E3 UBIQUITIN-PROTEIN LIGASE XBOS34-RELATED"/>
    <property type="match status" value="1"/>
</dbReference>
<feature type="domain" description="RING-type" evidence="6">
    <location>
        <begin position="442"/>
        <end position="481"/>
    </location>
</feature>
<dbReference type="SUPFAM" id="SSF57850">
    <property type="entry name" value="RING/U-box"/>
    <property type="match status" value="1"/>
</dbReference>
<evidence type="ECO:0000256" key="1">
    <source>
        <dbReference type="ARBA" id="ARBA00022737"/>
    </source>
</evidence>
<evidence type="ECO:0000259" key="6">
    <source>
        <dbReference type="PROSITE" id="PS50089"/>
    </source>
</evidence>
<dbReference type="PROSITE" id="PS50297">
    <property type="entry name" value="ANK_REP_REGION"/>
    <property type="match status" value="2"/>
</dbReference>
<dbReference type="PANTHER" id="PTHR24166">
    <property type="entry name" value="ROLLING PEBBLES, ISOFORM B"/>
    <property type="match status" value="1"/>
</dbReference>
<dbReference type="PROSITE" id="PS50088">
    <property type="entry name" value="ANK_REPEAT"/>
    <property type="match status" value="2"/>
</dbReference>
<keyword evidence="4" id="KW-0479">Metal-binding</keyword>
<dbReference type="Gene3D" id="1.25.40.20">
    <property type="entry name" value="Ankyrin repeat-containing domain"/>
    <property type="match status" value="1"/>
</dbReference>
<dbReference type="SUPFAM" id="SSF48403">
    <property type="entry name" value="Ankyrin repeat"/>
    <property type="match status" value="1"/>
</dbReference>
<evidence type="ECO:0000256" key="2">
    <source>
        <dbReference type="ARBA" id="ARBA00023043"/>
    </source>
</evidence>
<feature type="compositionally biased region" description="Polar residues" evidence="5">
    <location>
        <begin position="296"/>
        <end position="327"/>
    </location>
</feature>
<dbReference type="InterPro" id="IPR050889">
    <property type="entry name" value="Dendritic_Spine_Reg/Scaffold"/>
</dbReference>
<reference evidence="7 8" key="1">
    <citation type="submission" date="2019-06" db="EMBL/GenBank/DDBJ databases">
        <title>A chromosomal-level reference genome of Carpinus fangiana (Coryloideae, Betulaceae).</title>
        <authorList>
            <person name="Yang X."/>
            <person name="Wang Z."/>
            <person name="Zhang L."/>
            <person name="Hao G."/>
            <person name="Liu J."/>
            <person name="Yang Y."/>
        </authorList>
    </citation>
    <scope>NUCLEOTIDE SEQUENCE [LARGE SCALE GENOMIC DNA]</scope>
    <source>
        <strain evidence="7">Cfa_2016G</strain>
        <tissue evidence="7">Leaf</tissue>
    </source>
</reference>
<dbReference type="OrthoDB" id="1711136at2759"/>
<dbReference type="Pfam" id="PF12796">
    <property type="entry name" value="Ank_2"/>
    <property type="match status" value="2"/>
</dbReference>
<dbReference type="GO" id="GO:0008270">
    <property type="term" value="F:zinc ion binding"/>
    <property type="evidence" value="ECO:0007669"/>
    <property type="project" value="UniProtKB-KW"/>
</dbReference>
<evidence type="ECO:0000313" key="8">
    <source>
        <dbReference type="Proteomes" id="UP000327013"/>
    </source>
</evidence>
<dbReference type="SMART" id="SM00248">
    <property type="entry name" value="ANK"/>
    <property type="match status" value="4"/>
</dbReference>
<organism evidence="7 8">
    <name type="scientific">Carpinus fangiana</name>
    <dbReference type="NCBI Taxonomy" id="176857"/>
    <lineage>
        <taxon>Eukaryota</taxon>
        <taxon>Viridiplantae</taxon>
        <taxon>Streptophyta</taxon>
        <taxon>Embryophyta</taxon>
        <taxon>Tracheophyta</taxon>
        <taxon>Spermatophyta</taxon>
        <taxon>Magnoliopsida</taxon>
        <taxon>eudicotyledons</taxon>
        <taxon>Gunneridae</taxon>
        <taxon>Pentapetalae</taxon>
        <taxon>rosids</taxon>
        <taxon>fabids</taxon>
        <taxon>Fagales</taxon>
        <taxon>Betulaceae</taxon>
        <taxon>Carpinus</taxon>
    </lineage>
</organism>
<evidence type="ECO:0000256" key="5">
    <source>
        <dbReference type="SAM" id="MobiDB-lite"/>
    </source>
</evidence>
<dbReference type="InterPro" id="IPR036770">
    <property type="entry name" value="Ankyrin_rpt-contain_sf"/>
</dbReference>
<accession>A0A5N6QFD4</accession>
<name>A0A5N6QFD4_9ROSI</name>
<proteinExistence type="predicted"/>
<protein>
    <recommendedName>
        <fullName evidence="6">RING-type domain-containing protein</fullName>
    </recommendedName>
</protein>
<evidence type="ECO:0000313" key="7">
    <source>
        <dbReference type="EMBL" id="KAE7997835.1"/>
    </source>
</evidence>
<feature type="repeat" description="ANK" evidence="3">
    <location>
        <begin position="45"/>
        <end position="78"/>
    </location>
</feature>
<feature type="region of interest" description="Disordered" evidence="5">
    <location>
        <begin position="289"/>
        <end position="344"/>
    </location>
</feature>
<keyword evidence="2 3" id="KW-0040">ANK repeat</keyword>
<dbReference type="Proteomes" id="UP000327013">
    <property type="component" value="Chromosome 1"/>
</dbReference>
<feature type="repeat" description="ANK" evidence="3">
    <location>
        <begin position="81"/>
        <end position="113"/>
    </location>
</feature>
<keyword evidence="1" id="KW-0677">Repeat</keyword>
<dbReference type="EMBL" id="CM017321">
    <property type="protein sequence ID" value="KAE7997835.1"/>
    <property type="molecule type" value="Genomic_DNA"/>
</dbReference>
<keyword evidence="8" id="KW-1185">Reference proteome</keyword>
<sequence length="493" mass="53296">MGQNHGSMSQRSRAELLYQMVYTGNVEAIKALCREGASLEWIDREGRTPLIVACLNPELVDVAKTLIELGANINAYRPGSQAGTPLHHAAKRGLEQSVMLLLSNGANALVRNDDCQTPLDVARTKGHANVVRLIENHVCYFSGWLREYYGPGFLGALVPQLLSRKIWVVVIPFGSSNSTMPLKMELVIYPTLQDAQPRSVIALWKAKIEEPKFQQTDPALSIIDQATRTRYKLASSIEGDKEQLQRLYNACIGIPQVMTRPVPYNTLTSTPEAAELAMALNASIQSAAADRPLPPNTHQSSEPISTNGWGDSAGNTSHNGWSTTVGTTIEDAGSSGGMDNPPKEDYNGWGLPDSRPINHPTQHARTNNNVSPVVPTNNDVSTPVSSASVPSAPPIPDEVLDEGPIHYPSIDFSPVEWSIPAREDGGSVTNNVKDEDNSSSSCVICWEAPIEGACIPCGHMAGCMSCLNEIKAKKGVCPVCRAKINQVVRLYAV</sequence>
<dbReference type="InterPro" id="IPR013083">
    <property type="entry name" value="Znf_RING/FYVE/PHD"/>
</dbReference>
<dbReference type="InterPro" id="IPR002110">
    <property type="entry name" value="Ankyrin_rpt"/>
</dbReference>
<dbReference type="AlphaFoldDB" id="A0A5N6QFD4"/>
<keyword evidence="4" id="KW-0862">Zinc</keyword>
<dbReference type="PROSITE" id="PS50089">
    <property type="entry name" value="ZF_RING_2"/>
    <property type="match status" value="1"/>
</dbReference>